<feature type="transmembrane region" description="Helical" evidence="8">
    <location>
        <begin position="378"/>
        <end position="401"/>
    </location>
</feature>
<keyword evidence="5 8" id="KW-1133">Transmembrane helix</keyword>
<dbReference type="Pfam" id="PF00361">
    <property type="entry name" value="Proton_antipo_M"/>
    <property type="match status" value="1"/>
</dbReference>
<feature type="transmembrane region" description="Helical" evidence="8">
    <location>
        <begin position="29"/>
        <end position="46"/>
    </location>
</feature>
<keyword evidence="4 7" id="KW-0812">Transmembrane</keyword>
<evidence type="ECO:0000256" key="2">
    <source>
        <dbReference type="ARBA" id="ARBA00005346"/>
    </source>
</evidence>
<sequence length="563" mass="60916">MSLLLILAWVVPLFLTVFARRPGFGWLPAIAALPALAAALLVPDSASLRLDWLLLGSHFALDQTTRLFLLFTAILWVAAGIYASASRHHTHHEGRFNTFFLLAMTGNIWLITGQDLVSFYVGFALMGIASYGLVIHEGDRGALRAGQIYLTLTLAAEVILFLALVTIASTTGTLEPTPEDLNALDGATITLLVLGLAVKAGLLPVHVWLPLAHPAAPIAASAVLSGAMIKVALLGWLRFLPIGEIAQPDLGLFFVMMGLATALYAIPIALVQSNPKVLLAYSSVSKMGLMVLVLGLILITPALAPSATLALVLYAAHHALAKGGLFLGIGLRKHAGTRGWVFAGLLVLAFSMAAVPLTGGAVAKFGIKPAIDALQWPWLKAMIALTVIGTAWLMARFLWLLWRIEPQSDVAQTAAARRIEWALLGWWPLVFLIALYPWALGSPAAWLTDVGLILIALIIGLPVVWAARHRRALFAPLIDGIRPGDLLGPIRVILAALHFTLRHRLRRAQEARILINRRARVIWEQVLERPGDDWEQRLSAWPMAGTLWLALIVAIITLSLLIV</sequence>
<feature type="transmembrane region" description="Helical" evidence="8">
    <location>
        <begin position="189"/>
        <end position="211"/>
    </location>
</feature>
<comment type="similarity">
    <text evidence="2">Belongs to the CPA3 antiporters (TC 2.A.63) subunit D family.</text>
</comment>
<dbReference type="InterPro" id="IPR050586">
    <property type="entry name" value="CPA3_Na-H_Antiporter_D"/>
</dbReference>
<keyword evidence="11" id="KW-1185">Reference proteome</keyword>
<dbReference type="PRINTS" id="PR01437">
    <property type="entry name" value="NUOXDRDTASE4"/>
</dbReference>
<feature type="transmembrane region" description="Helical" evidence="8">
    <location>
        <begin position="538"/>
        <end position="562"/>
    </location>
</feature>
<feature type="transmembrane region" description="Helical" evidence="8">
    <location>
        <begin position="421"/>
        <end position="439"/>
    </location>
</feature>
<evidence type="ECO:0000256" key="1">
    <source>
        <dbReference type="ARBA" id="ARBA00004651"/>
    </source>
</evidence>
<evidence type="ECO:0000313" key="11">
    <source>
        <dbReference type="Proteomes" id="UP001138802"/>
    </source>
</evidence>
<dbReference type="AlphaFoldDB" id="A0A9X0WJL4"/>
<feature type="transmembrane region" description="Helical" evidence="8">
    <location>
        <begin position="445"/>
        <end position="467"/>
    </location>
</feature>
<evidence type="ECO:0000256" key="7">
    <source>
        <dbReference type="RuleBase" id="RU000320"/>
    </source>
</evidence>
<dbReference type="Proteomes" id="UP001138802">
    <property type="component" value="Unassembled WGS sequence"/>
</dbReference>
<feature type="transmembrane region" description="Helical" evidence="8">
    <location>
        <begin position="218"/>
        <end position="239"/>
    </location>
</feature>
<comment type="caution">
    <text evidence="10">The sequence shown here is derived from an EMBL/GenBank/DDBJ whole genome shotgun (WGS) entry which is preliminary data.</text>
</comment>
<feature type="transmembrane region" description="Helical" evidence="8">
    <location>
        <begin position="339"/>
        <end position="358"/>
    </location>
</feature>
<keyword evidence="3" id="KW-1003">Cell membrane</keyword>
<dbReference type="InterPro" id="IPR003918">
    <property type="entry name" value="NADH_UbQ_OxRdtase"/>
</dbReference>
<comment type="subcellular location">
    <subcellularLocation>
        <location evidence="1">Cell membrane</location>
        <topology evidence="1">Multi-pass membrane protein</topology>
    </subcellularLocation>
    <subcellularLocation>
        <location evidence="7">Membrane</location>
        <topology evidence="7">Multi-pass membrane protein</topology>
    </subcellularLocation>
</comment>
<evidence type="ECO:0000259" key="9">
    <source>
        <dbReference type="Pfam" id="PF00361"/>
    </source>
</evidence>
<reference evidence="10 11" key="1">
    <citation type="journal article" date="2020" name="Microorganisms">
        <title>Osmotic Adaptation and Compatible Solute Biosynthesis of Phototrophic Bacteria as Revealed from Genome Analyses.</title>
        <authorList>
            <person name="Imhoff J.F."/>
            <person name="Rahn T."/>
            <person name="Kunzel S."/>
            <person name="Keller A."/>
            <person name="Neulinger S.C."/>
        </authorList>
    </citation>
    <scope>NUCLEOTIDE SEQUENCE [LARGE SCALE GENOMIC DNA]</scope>
    <source>
        <strain evidence="10 11">DSM 21303</strain>
    </source>
</reference>
<dbReference type="PANTHER" id="PTHR42703">
    <property type="entry name" value="NADH DEHYDROGENASE"/>
    <property type="match status" value="1"/>
</dbReference>
<feature type="domain" description="NADH:quinone oxidoreductase/Mrp antiporter transmembrane" evidence="9">
    <location>
        <begin position="114"/>
        <end position="386"/>
    </location>
</feature>
<dbReference type="InterPro" id="IPR001750">
    <property type="entry name" value="ND/Mrp_TM"/>
</dbReference>
<name>A0A9X0WJL4_9GAMM</name>
<dbReference type="GO" id="GO:0042773">
    <property type="term" value="P:ATP synthesis coupled electron transport"/>
    <property type="evidence" value="ECO:0007669"/>
    <property type="project" value="InterPro"/>
</dbReference>
<dbReference type="RefSeq" id="WP_200388542.1">
    <property type="nucleotide sequence ID" value="NZ_NRSD01000015.1"/>
</dbReference>
<evidence type="ECO:0000256" key="6">
    <source>
        <dbReference type="ARBA" id="ARBA00023136"/>
    </source>
</evidence>
<proteinExistence type="inferred from homology"/>
<dbReference type="EMBL" id="NRSD01000015">
    <property type="protein sequence ID" value="MBK1645731.1"/>
    <property type="molecule type" value="Genomic_DNA"/>
</dbReference>
<dbReference type="GO" id="GO:0008137">
    <property type="term" value="F:NADH dehydrogenase (ubiquinone) activity"/>
    <property type="evidence" value="ECO:0007669"/>
    <property type="project" value="InterPro"/>
</dbReference>
<feature type="transmembrane region" description="Helical" evidence="8">
    <location>
        <begin position="251"/>
        <end position="271"/>
    </location>
</feature>
<feature type="transmembrane region" description="Helical" evidence="8">
    <location>
        <begin position="67"/>
        <end position="85"/>
    </location>
</feature>
<protein>
    <recommendedName>
        <fullName evidence="9">NADH:quinone oxidoreductase/Mrp antiporter transmembrane domain-containing protein</fullName>
    </recommendedName>
</protein>
<dbReference type="PANTHER" id="PTHR42703:SF1">
    <property type="entry name" value="NA(+)_H(+) ANTIPORTER SUBUNIT D1"/>
    <property type="match status" value="1"/>
</dbReference>
<evidence type="ECO:0000256" key="5">
    <source>
        <dbReference type="ARBA" id="ARBA00022989"/>
    </source>
</evidence>
<accession>A0A9X0WJL4</accession>
<feature type="transmembrane region" description="Helical" evidence="8">
    <location>
        <begin position="148"/>
        <end position="169"/>
    </location>
</feature>
<evidence type="ECO:0000313" key="10">
    <source>
        <dbReference type="EMBL" id="MBK1645731.1"/>
    </source>
</evidence>
<evidence type="ECO:0000256" key="8">
    <source>
        <dbReference type="SAM" id="Phobius"/>
    </source>
</evidence>
<organism evidence="10 11">
    <name type="scientific">Thiocapsa imhoffii</name>
    <dbReference type="NCBI Taxonomy" id="382777"/>
    <lineage>
        <taxon>Bacteria</taxon>
        <taxon>Pseudomonadati</taxon>
        <taxon>Pseudomonadota</taxon>
        <taxon>Gammaproteobacteria</taxon>
        <taxon>Chromatiales</taxon>
        <taxon>Chromatiaceae</taxon>
        <taxon>Thiocapsa</taxon>
    </lineage>
</organism>
<keyword evidence="6 8" id="KW-0472">Membrane</keyword>
<gene>
    <name evidence="10" type="ORF">CKO25_13940</name>
</gene>
<feature type="transmembrane region" description="Helical" evidence="8">
    <location>
        <begin position="117"/>
        <end position="136"/>
    </location>
</feature>
<dbReference type="GO" id="GO:0005886">
    <property type="term" value="C:plasma membrane"/>
    <property type="evidence" value="ECO:0007669"/>
    <property type="project" value="UniProtKB-SubCell"/>
</dbReference>
<evidence type="ECO:0000256" key="4">
    <source>
        <dbReference type="ARBA" id="ARBA00022692"/>
    </source>
</evidence>
<evidence type="ECO:0000256" key="3">
    <source>
        <dbReference type="ARBA" id="ARBA00022475"/>
    </source>
</evidence>